<keyword evidence="4" id="KW-1185">Reference proteome</keyword>
<accession>A0ABV9HVD6</accession>
<dbReference type="InterPro" id="IPR011006">
    <property type="entry name" value="CheY-like_superfamily"/>
</dbReference>
<dbReference type="PROSITE" id="PS50110">
    <property type="entry name" value="RESPONSE_REGULATORY"/>
    <property type="match status" value="1"/>
</dbReference>
<dbReference type="EMBL" id="JBHSFV010000002">
    <property type="protein sequence ID" value="MFC4633490.1"/>
    <property type="molecule type" value="Genomic_DNA"/>
</dbReference>
<feature type="modified residue" description="4-aspartylphosphate" evidence="1">
    <location>
        <position position="84"/>
    </location>
</feature>
<dbReference type="Gene3D" id="3.40.50.2300">
    <property type="match status" value="1"/>
</dbReference>
<evidence type="ECO:0000313" key="3">
    <source>
        <dbReference type="EMBL" id="MFC4633490.1"/>
    </source>
</evidence>
<comment type="caution">
    <text evidence="3">The sequence shown here is derived from an EMBL/GenBank/DDBJ whole genome shotgun (WGS) entry which is preliminary data.</text>
</comment>
<name>A0ABV9HVD6_9FLAO</name>
<gene>
    <name evidence="3" type="ORF">ACFO3O_06205</name>
</gene>
<evidence type="ECO:0000313" key="4">
    <source>
        <dbReference type="Proteomes" id="UP001596043"/>
    </source>
</evidence>
<reference evidence="4" key="1">
    <citation type="journal article" date="2019" name="Int. J. Syst. Evol. Microbiol.">
        <title>The Global Catalogue of Microorganisms (GCM) 10K type strain sequencing project: providing services to taxonomists for standard genome sequencing and annotation.</title>
        <authorList>
            <consortium name="The Broad Institute Genomics Platform"/>
            <consortium name="The Broad Institute Genome Sequencing Center for Infectious Disease"/>
            <person name="Wu L."/>
            <person name="Ma J."/>
        </authorList>
    </citation>
    <scope>NUCLEOTIDE SEQUENCE [LARGE SCALE GENOMIC DNA]</scope>
    <source>
        <strain evidence="4">YJ-61-S</strain>
    </source>
</reference>
<sequence length="244" mass="28425">MKKKNDMHNQKGDKHINKKDNLKELKVLIIEDHPLMQTAIKNVFEKLSAHQKKYRFIIEIASNCKEAYDKLSLPKNFYELILLDIQLPAYPDQKLFSGEDIGLWIKQTLHLSSKIIVITFIKDNFRIQNIIQSINPNGFLVKEDITPETLLNALKKIFEFSPYYSESVTTHNQKIISNNIFLDATDRQLLYELSQGSNMAELIELLFLSKSAIQKRKSKLRDIFNITDKSNRKLIQKAKELGFL</sequence>
<protein>
    <submittedName>
        <fullName evidence="3">Response regulator</fullName>
    </submittedName>
</protein>
<evidence type="ECO:0000259" key="2">
    <source>
        <dbReference type="PROSITE" id="PS50110"/>
    </source>
</evidence>
<dbReference type="Pfam" id="PF00072">
    <property type="entry name" value="Response_reg"/>
    <property type="match status" value="1"/>
</dbReference>
<dbReference type="SMART" id="SM00448">
    <property type="entry name" value="REC"/>
    <property type="match status" value="1"/>
</dbReference>
<organism evidence="3 4">
    <name type="scientific">Dokdonia ponticola</name>
    <dbReference type="NCBI Taxonomy" id="2041041"/>
    <lineage>
        <taxon>Bacteria</taxon>
        <taxon>Pseudomonadati</taxon>
        <taxon>Bacteroidota</taxon>
        <taxon>Flavobacteriia</taxon>
        <taxon>Flavobacteriales</taxon>
        <taxon>Flavobacteriaceae</taxon>
        <taxon>Dokdonia</taxon>
    </lineage>
</organism>
<evidence type="ECO:0000256" key="1">
    <source>
        <dbReference type="PROSITE-ProRule" id="PRU00169"/>
    </source>
</evidence>
<proteinExistence type="predicted"/>
<dbReference type="Proteomes" id="UP001596043">
    <property type="component" value="Unassembled WGS sequence"/>
</dbReference>
<keyword evidence="1" id="KW-0597">Phosphoprotein</keyword>
<feature type="domain" description="Response regulatory" evidence="2">
    <location>
        <begin position="26"/>
        <end position="157"/>
    </location>
</feature>
<dbReference type="SUPFAM" id="SSF52172">
    <property type="entry name" value="CheY-like"/>
    <property type="match status" value="1"/>
</dbReference>
<dbReference type="RefSeq" id="WP_379977697.1">
    <property type="nucleotide sequence ID" value="NZ_JBHSFV010000002.1"/>
</dbReference>
<dbReference type="InterPro" id="IPR001789">
    <property type="entry name" value="Sig_transdc_resp-reg_receiver"/>
</dbReference>